<reference evidence="8" key="1">
    <citation type="journal article" date="2020" name="bioRxiv">
        <title>Genomic and phenotypic heterogeneity of clinical isolates of the human pathogens Aspergillus fumigatus, Aspergillus lentulus and Aspergillus fumigatiaffinis.</title>
        <authorList>
            <person name="dos Santos R.A.C."/>
            <person name="Steenwyk J.L."/>
            <person name="Rivero-Menendez O."/>
            <person name="Mead M.E."/>
            <person name="Silva L.P."/>
            <person name="Bastos R.W."/>
            <person name="Alastruey-Izquierdo A."/>
            <person name="Goldman G.H."/>
            <person name="Rokas A."/>
        </authorList>
    </citation>
    <scope>NUCLEOTIDE SEQUENCE</scope>
    <source>
        <strain evidence="8">CNM-CM8927</strain>
    </source>
</reference>
<evidence type="ECO:0000256" key="2">
    <source>
        <dbReference type="ARBA" id="ARBA00022448"/>
    </source>
</evidence>
<organism evidence="8 9">
    <name type="scientific">Aspergillus lentulus</name>
    <dbReference type="NCBI Taxonomy" id="293939"/>
    <lineage>
        <taxon>Eukaryota</taxon>
        <taxon>Fungi</taxon>
        <taxon>Dikarya</taxon>
        <taxon>Ascomycota</taxon>
        <taxon>Pezizomycotina</taxon>
        <taxon>Eurotiomycetes</taxon>
        <taxon>Eurotiomycetidae</taxon>
        <taxon>Eurotiales</taxon>
        <taxon>Aspergillaceae</taxon>
        <taxon>Aspergillus</taxon>
        <taxon>Aspergillus subgen. Fumigati</taxon>
    </lineage>
</organism>
<evidence type="ECO:0000256" key="1">
    <source>
        <dbReference type="ARBA" id="ARBA00004141"/>
    </source>
</evidence>
<evidence type="ECO:0000313" key="9">
    <source>
        <dbReference type="Proteomes" id="UP000649114"/>
    </source>
</evidence>
<evidence type="ECO:0000256" key="6">
    <source>
        <dbReference type="SAM" id="Phobius"/>
    </source>
</evidence>
<feature type="transmembrane region" description="Helical" evidence="6">
    <location>
        <begin position="195"/>
        <end position="218"/>
    </location>
</feature>
<gene>
    <name evidence="8" type="ORF">CNMCM8927_001259</name>
</gene>
<evidence type="ECO:0000259" key="7">
    <source>
        <dbReference type="Pfam" id="PF01061"/>
    </source>
</evidence>
<dbReference type="SUPFAM" id="SSF51735">
    <property type="entry name" value="NAD(P)-binding Rossmann-fold domains"/>
    <property type="match status" value="1"/>
</dbReference>
<feature type="transmembrane region" description="Helical" evidence="6">
    <location>
        <begin position="153"/>
        <end position="174"/>
    </location>
</feature>
<evidence type="ECO:0000256" key="3">
    <source>
        <dbReference type="ARBA" id="ARBA00022692"/>
    </source>
</evidence>
<evidence type="ECO:0000313" key="8">
    <source>
        <dbReference type="EMBL" id="KAF4201715.1"/>
    </source>
</evidence>
<feature type="transmembrane region" description="Helical" evidence="6">
    <location>
        <begin position="230"/>
        <end position="252"/>
    </location>
</feature>
<dbReference type="Pfam" id="PF00106">
    <property type="entry name" value="adh_short"/>
    <property type="match status" value="1"/>
</dbReference>
<dbReference type="EMBL" id="JAAAPU010000130">
    <property type="protein sequence ID" value="KAF4201715.1"/>
    <property type="molecule type" value="Genomic_DNA"/>
</dbReference>
<protein>
    <recommendedName>
        <fullName evidence="7">ABC-2 type transporter transmembrane domain-containing protein</fullName>
    </recommendedName>
</protein>
<dbReference type="PRINTS" id="PR00081">
    <property type="entry name" value="GDHRDH"/>
</dbReference>
<accession>A0AAN5YK72</accession>
<feature type="transmembrane region" description="Helical" evidence="6">
    <location>
        <begin position="124"/>
        <end position="141"/>
    </location>
</feature>
<dbReference type="GO" id="GO:0016020">
    <property type="term" value="C:membrane"/>
    <property type="evidence" value="ECO:0007669"/>
    <property type="project" value="UniProtKB-SubCell"/>
</dbReference>
<dbReference type="Proteomes" id="UP000649114">
    <property type="component" value="Unassembled WGS sequence"/>
</dbReference>
<comment type="subcellular location">
    <subcellularLocation>
        <location evidence="1">Membrane</location>
        <topology evidence="1">Multi-pass membrane protein</topology>
    </subcellularLocation>
</comment>
<feature type="transmembrane region" description="Helical" evidence="6">
    <location>
        <begin position="264"/>
        <end position="284"/>
    </location>
</feature>
<evidence type="ECO:0000256" key="5">
    <source>
        <dbReference type="ARBA" id="ARBA00023136"/>
    </source>
</evidence>
<dbReference type="AlphaFoldDB" id="A0AAN5YK72"/>
<dbReference type="Pfam" id="PF01061">
    <property type="entry name" value="ABC2_membrane"/>
    <property type="match status" value="1"/>
</dbReference>
<keyword evidence="4 6" id="KW-1133">Transmembrane helix</keyword>
<comment type="caution">
    <text evidence="8">The sequence shown here is derived from an EMBL/GenBank/DDBJ whole genome shotgun (WGS) entry which is preliminary data.</text>
</comment>
<evidence type="ECO:0000256" key="4">
    <source>
        <dbReference type="ARBA" id="ARBA00022989"/>
    </source>
</evidence>
<dbReference type="GO" id="GO:0140359">
    <property type="term" value="F:ABC-type transporter activity"/>
    <property type="evidence" value="ECO:0007669"/>
    <property type="project" value="InterPro"/>
</dbReference>
<reference evidence="8" key="2">
    <citation type="submission" date="2020-04" db="EMBL/GenBank/DDBJ databases">
        <authorList>
            <person name="Santos R.A.C."/>
            <person name="Steenwyk J.L."/>
            <person name="Rivero-Menendez O."/>
            <person name="Mead M.E."/>
            <person name="Silva L.P."/>
            <person name="Bastos R.W."/>
            <person name="Alastruey-Izquierdo A."/>
            <person name="Goldman G.H."/>
            <person name="Rokas A."/>
        </authorList>
    </citation>
    <scope>NUCLEOTIDE SEQUENCE</scope>
    <source>
        <strain evidence="8">CNM-CM8927</strain>
    </source>
</reference>
<dbReference type="InterPro" id="IPR002347">
    <property type="entry name" value="SDR_fam"/>
</dbReference>
<sequence length="287" mass="30589">MAHVWLITGGSSGFGRQVAIAAAKMADTVVASLATSWDPSKLEDLKSIGNIFPQRLDICASDADVQDHVAENFTAVGRIDVVVNNVGYILEGAIEECNGQEGSHFRTSFPGSYATNCSIARDDVLTIIFMALIVGSAFYRTPDPTAGFASKGGLLFFAGLLNTFTAMSAINNLYSQSPTVVKQASYTFYHPSTEAIAGVIGDILVKFVVAVVFNTIMYFMGYLRREASQFFIYILITFVIMLVMSAVFRTVAAVTKTISQAIGLAEGLIVALIVGCGSGIGGWVEAV</sequence>
<feature type="domain" description="ABC-2 type transporter transmembrane" evidence="7">
    <location>
        <begin position="124"/>
        <end position="277"/>
    </location>
</feature>
<dbReference type="PANTHER" id="PTHR19241">
    <property type="entry name" value="ATP-BINDING CASSETTE TRANSPORTER"/>
    <property type="match status" value="1"/>
</dbReference>
<dbReference type="InterPro" id="IPR013525">
    <property type="entry name" value="ABC2_TM"/>
</dbReference>
<dbReference type="Gene3D" id="3.40.50.720">
    <property type="entry name" value="NAD(P)-binding Rossmann-like Domain"/>
    <property type="match status" value="1"/>
</dbReference>
<name>A0AAN5YK72_ASPLE</name>
<keyword evidence="2" id="KW-0813">Transport</keyword>
<keyword evidence="5 6" id="KW-0472">Membrane</keyword>
<dbReference type="InterPro" id="IPR036291">
    <property type="entry name" value="NAD(P)-bd_dom_sf"/>
</dbReference>
<proteinExistence type="predicted"/>
<keyword evidence="3 6" id="KW-0812">Transmembrane</keyword>